<feature type="compositionally biased region" description="Polar residues" evidence="1">
    <location>
        <begin position="115"/>
        <end position="124"/>
    </location>
</feature>
<dbReference type="AlphaFoldDB" id="A0A5D4NT04"/>
<dbReference type="RefSeq" id="WP_148939961.1">
    <property type="nucleotide sequence ID" value="NZ_VTEI01000005.1"/>
</dbReference>
<dbReference type="OrthoDB" id="2427704at2"/>
<sequence length="124" mass="13774">MNTKKITVGDWVKAKSFEGEIVIGYIENVNNNGKSVRIKAVQAEQVGVKGSSIETPIQSVTPLQKFHKKTKADIFGLIDLALLTHDKEWFERLTADLKDLHEGPASNGQARKPFSTGSRLNFHL</sequence>
<comment type="caution">
    <text evidence="3">The sequence shown here is derived from an EMBL/GenBank/DDBJ whole genome shotgun (WGS) entry which is preliminary data.</text>
</comment>
<evidence type="ECO:0000256" key="1">
    <source>
        <dbReference type="SAM" id="MobiDB-lite"/>
    </source>
</evidence>
<gene>
    <name evidence="3" type="ORF">FZC78_12125</name>
</gene>
<evidence type="ECO:0000313" key="4">
    <source>
        <dbReference type="Proteomes" id="UP000322267"/>
    </source>
</evidence>
<reference evidence="3 4" key="1">
    <citation type="submission" date="2019-08" db="EMBL/GenBank/DDBJ databases">
        <title>Bacillus genomes from the desert of Cuatro Cienegas, Coahuila.</title>
        <authorList>
            <person name="Olmedo-Alvarez G."/>
        </authorList>
    </citation>
    <scope>NUCLEOTIDE SEQUENCE [LARGE SCALE GENOMIC DNA]</scope>
    <source>
        <strain evidence="3 4">CH34_1T</strain>
    </source>
</reference>
<dbReference type="Pfam" id="PF08858">
    <property type="entry name" value="IDEAL"/>
    <property type="match status" value="1"/>
</dbReference>
<protein>
    <submittedName>
        <fullName evidence="3">IDEAL domain-containing protein</fullName>
    </submittedName>
</protein>
<dbReference type="InterPro" id="IPR014957">
    <property type="entry name" value="IDEAL_dom"/>
</dbReference>
<accession>A0A5D4NT04</accession>
<evidence type="ECO:0000259" key="2">
    <source>
        <dbReference type="Pfam" id="PF08858"/>
    </source>
</evidence>
<feature type="region of interest" description="Disordered" evidence="1">
    <location>
        <begin position="101"/>
        <end position="124"/>
    </location>
</feature>
<dbReference type="Gene3D" id="4.10.810.10">
    <property type="entry name" value="Virus Scaffolding Protein, Chain A"/>
    <property type="match status" value="1"/>
</dbReference>
<feature type="domain" description="IDEAL" evidence="2">
    <location>
        <begin position="70"/>
        <end position="95"/>
    </location>
</feature>
<dbReference type="InterPro" id="IPR027393">
    <property type="entry name" value="Virus_scaffolding_prot_C"/>
</dbReference>
<name>A0A5D4NT04_9BACI</name>
<evidence type="ECO:0000313" key="3">
    <source>
        <dbReference type="EMBL" id="TYS16724.1"/>
    </source>
</evidence>
<dbReference type="EMBL" id="VTEI01000005">
    <property type="protein sequence ID" value="TYS16724.1"/>
    <property type="molecule type" value="Genomic_DNA"/>
</dbReference>
<proteinExistence type="predicted"/>
<organism evidence="3 4">
    <name type="scientific">Rossellomorea vietnamensis</name>
    <dbReference type="NCBI Taxonomy" id="218284"/>
    <lineage>
        <taxon>Bacteria</taxon>
        <taxon>Bacillati</taxon>
        <taxon>Bacillota</taxon>
        <taxon>Bacilli</taxon>
        <taxon>Bacillales</taxon>
        <taxon>Bacillaceae</taxon>
        <taxon>Rossellomorea</taxon>
    </lineage>
</organism>
<dbReference type="Proteomes" id="UP000322267">
    <property type="component" value="Unassembled WGS sequence"/>
</dbReference>